<protein>
    <submittedName>
        <fullName evidence="1">Uncharacterized protein</fullName>
    </submittedName>
</protein>
<proteinExistence type="predicted"/>
<comment type="caution">
    <text evidence="1">The sequence shown here is derived from an EMBL/GenBank/DDBJ whole genome shotgun (WGS) entry which is preliminary data.</text>
</comment>
<dbReference type="EMBL" id="JABEMD010000103">
    <property type="protein sequence ID" value="NNH14356.1"/>
    <property type="molecule type" value="Genomic_DNA"/>
</dbReference>
<gene>
    <name evidence="1" type="ORF">HLB16_26310</name>
</gene>
<name>A0A6N1BS76_9BURK</name>
<evidence type="ECO:0000313" key="2">
    <source>
        <dbReference type="Proteomes" id="UP000542973"/>
    </source>
</evidence>
<dbReference type="RefSeq" id="WP_151023616.1">
    <property type="nucleotide sequence ID" value="NZ_BAAAEB010000041.1"/>
</dbReference>
<evidence type="ECO:0000313" key="1">
    <source>
        <dbReference type="EMBL" id="NNH14356.1"/>
    </source>
</evidence>
<dbReference type="Proteomes" id="UP000542973">
    <property type="component" value="Unassembled WGS sequence"/>
</dbReference>
<reference evidence="1 2" key="1">
    <citation type="submission" date="2020-05" db="EMBL/GenBank/DDBJ databases">
        <title>MicrobeNet Type strains.</title>
        <authorList>
            <person name="Nicholson A.C."/>
        </authorList>
    </citation>
    <scope>NUCLEOTIDE SEQUENCE [LARGE SCALE GENOMIC DNA]</scope>
    <source>
        <strain evidence="1 2">ATCC 700815</strain>
    </source>
</reference>
<dbReference type="AlphaFoldDB" id="A0A6N1BS76"/>
<organism evidence="1 2">
    <name type="scientific">Cupriavidus gilardii</name>
    <dbReference type="NCBI Taxonomy" id="82541"/>
    <lineage>
        <taxon>Bacteria</taxon>
        <taxon>Pseudomonadati</taxon>
        <taxon>Pseudomonadota</taxon>
        <taxon>Betaproteobacteria</taxon>
        <taxon>Burkholderiales</taxon>
        <taxon>Burkholderiaceae</taxon>
        <taxon>Cupriavidus</taxon>
    </lineage>
</organism>
<accession>A0A6N1BS76</accession>
<dbReference type="GeneID" id="70687221"/>
<sequence>MKVLVAALLFAVSCQATAFDPDELTRKNRELAAREAQKPAWKIKEEAETASIKMKSFNPATVGRRAFLFARPIEDVTPRASMIAILYRDTPCQLPISGAKDMFAAESLYGRALVPACWGRLITPSGDDALIVSKYGDTRKETLLNYAEVEIRPDGSGKFLKPAFSREQFMQNVDDFHKALR</sequence>